<feature type="compositionally biased region" description="Low complexity" evidence="3">
    <location>
        <begin position="281"/>
        <end position="304"/>
    </location>
</feature>
<accession>A0A2S3HFH0</accession>
<dbReference type="InterPro" id="IPR005516">
    <property type="entry name" value="Remorin_C"/>
</dbReference>
<gene>
    <name evidence="5" type="ORF">PAHAL_3G497300</name>
</gene>
<dbReference type="EMBL" id="CM008048">
    <property type="protein sequence ID" value="PAN21885.1"/>
    <property type="molecule type" value="Genomic_DNA"/>
</dbReference>
<evidence type="ECO:0000256" key="2">
    <source>
        <dbReference type="SAM" id="Coils"/>
    </source>
</evidence>
<dbReference type="Proteomes" id="UP000243499">
    <property type="component" value="Chromosome 3"/>
</dbReference>
<sequence length="479" mass="50800">MGYERIHKVQMGVISPTKLRMKLLGSHGGGGGKDEATRKSPRASPSRLDDADHPKNSLLAQELDEEYPKDRSDSSRSRSDASRGRGARSGGGSGSGCDSGAENGGVGGNFEFYKEERAALHPPAAAAVAVSGPFFRQVPSKWNDAEKWIAGRHVVHSNPIFSKKPAAAPPHTPTAGGRVAPESAASKGGAGACCDSQSSRGGGGGAAVSALTELSSKSSSPSSVSGPASKPPHKKLRFSSAGAPAPAPSVSVSMRDVGTEMTPIASQEQSRSGTPAGAATPSLSPLCSVPSSPRGGSASASSSASERELRLRTRREIAALGLQLGKMNIASWASKEEGLLAAHAAASPEHSAGAIDEKEIKRKEFEARAKVWEESKKCKLASRYQRKEVKIQEWESCQKSKFEAKLRQAEARAEQMKARAKQDLAKSLSDLSQKVEGKQARVEARRSLQATRLAREVERIRKTGREPCRLRRCCAWFML</sequence>
<feature type="compositionally biased region" description="Basic and acidic residues" evidence="3">
    <location>
        <begin position="66"/>
        <end position="83"/>
    </location>
</feature>
<dbReference type="Pfam" id="PF03763">
    <property type="entry name" value="Remorin_C"/>
    <property type="match status" value="1"/>
</dbReference>
<dbReference type="PANTHER" id="PTHR31471:SF1">
    <property type="entry name" value="OS12G0613600 PROTEIN"/>
    <property type="match status" value="1"/>
</dbReference>
<evidence type="ECO:0000313" key="5">
    <source>
        <dbReference type="EMBL" id="PAN21884.1"/>
    </source>
</evidence>
<dbReference type="Gramene" id="PAN21884">
    <property type="protein sequence ID" value="PAN21884"/>
    <property type="gene ID" value="PAHAL_3G497300"/>
</dbReference>
<protein>
    <recommendedName>
        <fullName evidence="4">Remorin C-terminal domain-containing protein</fullName>
    </recommendedName>
</protein>
<feature type="compositionally biased region" description="Low complexity" evidence="3">
    <location>
        <begin position="239"/>
        <end position="253"/>
    </location>
</feature>
<dbReference type="AlphaFoldDB" id="A0A2S3HFH0"/>
<name>A0A2S3HFH0_9POAL</name>
<reference evidence="5" key="1">
    <citation type="submission" date="2018-04" db="EMBL/GenBank/DDBJ databases">
        <title>WGS assembly of Panicum hallii.</title>
        <authorList>
            <person name="Lovell J."/>
            <person name="Jenkins J."/>
            <person name="Lowry D."/>
            <person name="Mamidi S."/>
            <person name="Sreedasyam A."/>
            <person name="Weng X."/>
            <person name="Barry K."/>
            <person name="Bonette J."/>
            <person name="Campitelli B."/>
            <person name="Daum C."/>
            <person name="Gordon S."/>
            <person name="Gould B."/>
            <person name="Lipzen A."/>
            <person name="Macqueen A."/>
            <person name="Palacio-Mejia J."/>
            <person name="Plott C."/>
            <person name="Shakirov E."/>
            <person name="Shu S."/>
            <person name="Yoshinaga Y."/>
            <person name="Zane M."/>
            <person name="Rokhsar D."/>
            <person name="Grimwood J."/>
            <person name="Schmutz J."/>
            <person name="Juenger T."/>
        </authorList>
    </citation>
    <scope>NUCLEOTIDE SEQUENCE [LARGE SCALE GENOMIC DNA]</scope>
    <source>
        <strain evidence="5">FIL2</strain>
    </source>
</reference>
<evidence type="ECO:0000256" key="3">
    <source>
        <dbReference type="SAM" id="MobiDB-lite"/>
    </source>
</evidence>
<evidence type="ECO:0000256" key="1">
    <source>
        <dbReference type="ARBA" id="ARBA00005711"/>
    </source>
</evidence>
<feature type="region of interest" description="Disordered" evidence="3">
    <location>
        <begin position="161"/>
        <end position="310"/>
    </location>
</feature>
<comment type="similarity">
    <text evidence="1">Belongs to the remorin family.</text>
</comment>
<dbReference type="Gramene" id="PAN21885">
    <property type="protein sequence ID" value="PAN21885"/>
    <property type="gene ID" value="PAHAL_3G497300"/>
</dbReference>
<organism evidence="5">
    <name type="scientific">Panicum hallii</name>
    <dbReference type="NCBI Taxonomy" id="206008"/>
    <lineage>
        <taxon>Eukaryota</taxon>
        <taxon>Viridiplantae</taxon>
        <taxon>Streptophyta</taxon>
        <taxon>Embryophyta</taxon>
        <taxon>Tracheophyta</taxon>
        <taxon>Spermatophyta</taxon>
        <taxon>Magnoliopsida</taxon>
        <taxon>Liliopsida</taxon>
        <taxon>Poales</taxon>
        <taxon>Poaceae</taxon>
        <taxon>PACMAD clade</taxon>
        <taxon>Panicoideae</taxon>
        <taxon>Panicodae</taxon>
        <taxon>Paniceae</taxon>
        <taxon>Panicinae</taxon>
        <taxon>Panicum</taxon>
        <taxon>Panicum sect. Panicum</taxon>
    </lineage>
</organism>
<feature type="compositionally biased region" description="Polar residues" evidence="3">
    <location>
        <begin position="264"/>
        <end position="273"/>
    </location>
</feature>
<feature type="region of interest" description="Disordered" evidence="3">
    <location>
        <begin position="14"/>
        <end position="103"/>
    </location>
</feature>
<evidence type="ECO:0000259" key="4">
    <source>
        <dbReference type="Pfam" id="PF03763"/>
    </source>
</evidence>
<keyword evidence="2" id="KW-0175">Coiled coil</keyword>
<feature type="compositionally biased region" description="Low complexity" evidence="3">
    <location>
        <begin position="215"/>
        <end position="228"/>
    </location>
</feature>
<proteinExistence type="inferred from homology"/>
<dbReference type="EMBL" id="CM008048">
    <property type="protein sequence ID" value="PAN21884.1"/>
    <property type="molecule type" value="Genomic_DNA"/>
</dbReference>
<feature type="domain" description="Remorin C-terminal" evidence="4">
    <location>
        <begin position="364"/>
        <end position="467"/>
    </location>
</feature>
<feature type="coiled-coil region" evidence="2">
    <location>
        <begin position="399"/>
        <end position="441"/>
    </location>
</feature>
<feature type="compositionally biased region" description="Gly residues" evidence="3">
    <location>
        <begin position="87"/>
        <end position="103"/>
    </location>
</feature>
<dbReference type="PANTHER" id="PTHR31471">
    <property type="entry name" value="OS02G0116800 PROTEIN"/>
    <property type="match status" value="1"/>
</dbReference>